<evidence type="ECO:0000256" key="2">
    <source>
        <dbReference type="ARBA" id="ARBA00022801"/>
    </source>
</evidence>
<keyword evidence="1" id="KW-0547">Nucleotide-binding</keyword>
<sequence length="41" mass="4671">MRVFETLKASNPTLKVQGFYTREVRLAGERVGFEVVTLDGR</sequence>
<dbReference type="PANTHER" id="PTHR43146">
    <property type="entry name" value="CANCER-RELATED NUCLEOSIDE-TRIPHOSPHATASE"/>
    <property type="match status" value="1"/>
</dbReference>
<keyword evidence="2" id="KW-0378">Hydrolase</keyword>
<accession>A0A392T594</accession>
<comment type="caution">
    <text evidence="4">The sequence shown here is derived from an EMBL/GenBank/DDBJ whole genome shotgun (WGS) entry which is preliminary data.</text>
</comment>
<evidence type="ECO:0000256" key="1">
    <source>
        <dbReference type="ARBA" id="ARBA00022741"/>
    </source>
</evidence>
<dbReference type="GO" id="GO:0005524">
    <property type="term" value="F:ATP binding"/>
    <property type="evidence" value="ECO:0007669"/>
    <property type="project" value="UniProtKB-KW"/>
</dbReference>
<dbReference type="EMBL" id="LXQA010504321">
    <property type="protein sequence ID" value="MCI55952.1"/>
    <property type="molecule type" value="Genomic_DNA"/>
</dbReference>
<dbReference type="Proteomes" id="UP000265520">
    <property type="component" value="Unassembled WGS sequence"/>
</dbReference>
<name>A0A392T594_9FABA</name>
<protein>
    <submittedName>
        <fullName evidence="4">Cancer-related nucleoside-triphosphatase-like protein</fullName>
    </submittedName>
</protein>
<dbReference type="Gene3D" id="3.40.50.300">
    <property type="entry name" value="P-loop containing nucleotide triphosphate hydrolases"/>
    <property type="match status" value="1"/>
</dbReference>
<keyword evidence="5" id="KW-1185">Reference proteome</keyword>
<dbReference type="InterPro" id="IPR004948">
    <property type="entry name" value="Nuc-triphosphatase_THEP1"/>
</dbReference>
<reference evidence="4 5" key="1">
    <citation type="journal article" date="2018" name="Front. Plant Sci.">
        <title>Red Clover (Trifolium pratense) and Zigzag Clover (T. medium) - A Picture of Genomic Similarities and Differences.</title>
        <authorList>
            <person name="Dluhosova J."/>
            <person name="Istvanek J."/>
            <person name="Nedelnik J."/>
            <person name="Repkova J."/>
        </authorList>
    </citation>
    <scope>NUCLEOTIDE SEQUENCE [LARGE SCALE GENOMIC DNA]</scope>
    <source>
        <strain evidence="5">cv. 10/8</strain>
        <tissue evidence="4">Leaf</tissue>
    </source>
</reference>
<dbReference type="AlphaFoldDB" id="A0A392T594"/>
<dbReference type="Pfam" id="PF03266">
    <property type="entry name" value="NTPase_1"/>
    <property type="match status" value="1"/>
</dbReference>
<dbReference type="InterPro" id="IPR027417">
    <property type="entry name" value="P-loop_NTPase"/>
</dbReference>
<dbReference type="PANTHER" id="PTHR43146:SF1">
    <property type="entry name" value="CANCER-RELATED NUCLEOSIDE-TRIPHOSPHATASE"/>
    <property type="match status" value="1"/>
</dbReference>
<proteinExistence type="predicted"/>
<evidence type="ECO:0000313" key="4">
    <source>
        <dbReference type="EMBL" id="MCI55952.1"/>
    </source>
</evidence>
<organism evidence="4 5">
    <name type="scientific">Trifolium medium</name>
    <dbReference type="NCBI Taxonomy" id="97028"/>
    <lineage>
        <taxon>Eukaryota</taxon>
        <taxon>Viridiplantae</taxon>
        <taxon>Streptophyta</taxon>
        <taxon>Embryophyta</taxon>
        <taxon>Tracheophyta</taxon>
        <taxon>Spermatophyta</taxon>
        <taxon>Magnoliopsida</taxon>
        <taxon>eudicotyledons</taxon>
        <taxon>Gunneridae</taxon>
        <taxon>Pentapetalae</taxon>
        <taxon>rosids</taxon>
        <taxon>fabids</taxon>
        <taxon>Fabales</taxon>
        <taxon>Fabaceae</taxon>
        <taxon>Papilionoideae</taxon>
        <taxon>50 kb inversion clade</taxon>
        <taxon>NPAAA clade</taxon>
        <taxon>Hologalegina</taxon>
        <taxon>IRL clade</taxon>
        <taxon>Trifolieae</taxon>
        <taxon>Trifolium</taxon>
    </lineage>
</organism>
<dbReference type="GO" id="GO:0017111">
    <property type="term" value="F:ribonucleoside triphosphate phosphatase activity"/>
    <property type="evidence" value="ECO:0007669"/>
    <property type="project" value="InterPro"/>
</dbReference>
<evidence type="ECO:0000256" key="3">
    <source>
        <dbReference type="ARBA" id="ARBA00022840"/>
    </source>
</evidence>
<keyword evidence="3" id="KW-0067">ATP-binding</keyword>
<evidence type="ECO:0000313" key="5">
    <source>
        <dbReference type="Proteomes" id="UP000265520"/>
    </source>
</evidence>
<feature type="non-terminal residue" evidence="4">
    <location>
        <position position="41"/>
    </location>
</feature>